<proteinExistence type="predicted"/>
<name>A0AAJ1BKB3_9GAMM</name>
<sequence>MNMPLFRERNVSEIMLNYASALDSIWPYTSNVGLICYDPWEEFNDSLFRHLVVETLAYKYNLNFEEVGLESLTYPWKNQSEIRIIYNNDTFKFRQFGYPGIDLVGDKEQYFGENGILNNPSEMKFSHALCESEHGMEWFERDALVYQYKQKA</sequence>
<gene>
    <name evidence="1" type="ORF">MJ923_18130</name>
</gene>
<comment type="caution">
    <text evidence="1">The sequence shown here is derived from an EMBL/GenBank/DDBJ whole genome shotgun (WGS) entry which is preliminary data.</text>
</comment>
<accession>A0AAJ1BKB3</accession>
<keyword evidence="2" id="KW-1185">Reference proteome</keyword>
<evidence type="ECO:0000313" key="2">
    <source>
        <dbReference type="Proteomes" id="UP001297581"/>
    </source>
</evidence>
<dbReference type="RefSeq" id="WP_240592297.1">
    <property type="nucleotide sequence ID" value="NZ_JAKUDL010000008.1"/>
</dbReference>
<reference evidence="1 2" key="1">
    <citation type="submission" date="2022-02" db="EMBL/GenBank/DDBJ databases">
        <title>The genome sequence of Shewanella sp. 3B26.</title>
        <authorList>
            <person name="Du J."/>
        </authorList>
    </citation>
    <scope>NUCLEOTIDE SEQUENCE [LARGE SCALE GENOMIC DNA]</scope>
    <source>
        <strain evidence="1 2">3B26</strain>
    </source>
</reference>
<dbReference type="EMBL" id="JAKUDL010000008">
    <property type="protein sequence ID" value="MCH4296232.1"/>
    <property type="molecule type" value="Genomic_DNA"/>
</dbReference>
<organism evidence="1 2">
    <name type="scientific">Shewanella zhuhaiensis</name>
    <dbReference type="NCBI Taxonomy" id="2919576"/>
    <lineage>
        <taxon>Bacteria</taxon>
        <taxon>Pseudomonadati</taxon>
        <taxon>Pseudomonadota</taxon>
        <taxon>Gammaproteobacteria</taxon>
        <taxon>Alteromonadales</taxon>
        <taxon>Shewanellaceae</taxon>
        <taxon>Shewanella</taxon>
    </lineage>
</organism>
<protein>
    <submittedName>
        <fullName evidence="1">Uncharacterized protein</fullName>
    </submittedName>
</protein>
<dbReference type="AlphaFoldDB" id="A0AAJ1BKB3"/>
<evidence type="ECO:0000313" key="1">
    <source>
        <dbReference type="EMBL" id="MCH4296232.1"/>
    </source>
</evidence>
<dbReference type="Proteomes" id="UP001297581">
    <property type="component" value="Unassembled WGS sequence"/>
</dbReference>